<reference evidence="2 3" key="1">
    <citation type="submission" date="2017-04" db="EMBL/GenBank/DDBJ databases">
        <title>Draft genome sequence of Zooshikella ganghwensis VG4 isolated from Red Sea sediments.</title>
        <authorList>
            <person name="Rehman Z."/>
            <person name="Alam I."/>
            <person name="Kamau A."/>
            <person name="Bajic V."/>
            <person name="Leiknes T."/>
        </authorList>
    </citation>
    <scope>NUCLEOTIDE SEQUENCE [LARGE SCALE GENOMIC DNA]</scope>
    <source>
        <strain evidence="2 3">VG4</strain>
    </source>
</reference>
<feature type="transmembrane region" description="Helical" evidence="1">
    <location>
        <begin position="21"/>
        <end position="45"/>
    </location>
</feature>
<dbReference type="PANTHER" id="PTHR30441:SF8">
    <property type="entry name" value="DUF748 DOMAIN-CONTAINING PROTEIN"/>
    <property type="match status" value="1"/>
</dbReference>
<protein>
    <submittedName>
        <fullName evidence="2">DUF748 domain-containing protein</fullName>
    </submittedName>
</protein>
<evidence type="ECO:0000313" key="3">
    <source>
        <dbReference type="Proteomes" id="UP000257039"/>
    </source>
</evidence>
<gene>
    <name evidence="2" type="ORF">B9G39_15610</name>
</gene>
<organism evidence="2 3">
    <name type="scientific">Zooshikella ganghwensis</name>
    <dbReference type="NCBI Taxonomy" id="202772"/>
    <lineage>
        <taxon>Bacteria</taxon>
        <taxon>Pseudomonadati</taxon>
        <taxon>Pseudomonadota</taxon>
        <taxon>Gammaproteobacteria</taxon>
        <taxon>Oceanospirillales</taxon>
        <taxon>Zooshikellaceae</taxon>
        <taxon>Zooshikella</taxon>
    </lineage>
</organism>
<keyword evidence="1" id="KW-0812">Transmembrane</keyword>
<keyword evidence="3" id="KW-1185">Reference proteome</keyword>
<dbReference type="InterPro" id="IPR052894">
    <property type="entry name" value="AsmA-related"/>
</dbReference>
<dbReference type="GO" id="GO:0090313">
    <property type="term" value="P:regulation of protein targeting to membrane"/>
    <property type="evidence" value="ECO:0007669"/>
    <property type="project" value="TreeGrafter"/>
</dbReference>
<dbReference type="Gene3D" id="3.30.1330.60">
    <property type="entry name" value="OmpA-like domain"/>
    <property type="match status" value="1"/>
</dbReference>
<dbReference type="EMBL" id="NDXW01000001">
    <property type="protein sequence ID" value="RDH44745.1"/>
    <property type="molecule type" value="Genomic_DNA"/>
</dbReference>
<comment type="caution">
    <text evidence="2">The sequence shown here is derived from an EMBL/GenBank/DDBJ whole genome shotgun (WGS) entry which is preliminary data.</text>
</comment>
<dbReference type="InterPro" id="IPR036737">
    <property type="entry name" value="OmpA-like_sf"/>
</dbReference>
<keyword evidence="1" id="KW-1133">Transmembrane helix</keyword>
<evidence type="ECO:0000313" key="2">
    <source>
        <dbReference type="EMBL" id="RDH44745.1"/>
    </source>
</evidence>
<dbReference type="Pfam" id="PF05359">
    <property type="entry name" value="DUF748"/>
    <property type="match status" value="1"/>
</dbReference>
<dbReference type="PANTHER" id="PTHR30441">
    <property type="entry name" value="DUF748 DOMAIN-CONTAINING PROTEIN"/>
    <property type="match status" value="1"/>
</dbReference>
<evidence type="ECO:0000256" key="1">
    <source>
        <dbReference type="SAM" id="Phobius"/>
    </source>
</evidence>
<keyword evidence="1" id="KW-0472">Membrane</keyword>
<name>A0A4P9VMV2_9GAMM</name>
<sequence length="987" mass="108870">MVMVENTEQKKDRPFFRRGRRWLLIVGGIYAGYAATVGLVIPYFASDIFDWMLADKPDYQIKLNKLAINPFTLQVSAHDMTLEYQPNPQAKSIKQAGFNTLDFNVDVWPLITGQVRLPSISLQQPYVLVDIDTSGQLNWMKLAPESTSSQEDKHLTSDKKESVKNTTALPNVLIDKIAITEGKVIYRDQRLKQGKDVTVDDINLSLHNVSTQIGQSTALSLTSTLDTGGVVTASGNANIAEQQAKLQVQGQEINLGFIQPWLSSLGSNLKINKGKLMWDAGLTWHPKSGLTAKAKKIAVQDIAVTTTAAWTASLTDAMVKDLELVLSKQRLLIPSIQVSGPELRLTLGQDGQPKDLPFFPAAPDEPAETTPWQWQVADIQVSKGNLHLQNQQITPAVDHQVRLANASVKGASSDINKPITISVSSQLMPSGDVSAKGEFNLKSGATHWQLNVAKLGLAVASPYIKVRRLKVNSGQLGSELRIIGNLQQPDAWKVQGTLVVSDLQLANLKNQRLLSWQSLQGDQLNFSMQPLALTINELALTKPFIDMQINRQRKLNLLQLASEDEQQTTAGEKKASGEKKNTGSKSEFAFSLQRLAITNGKMHFSDESLVRKFASDVEKLSGYIGPIDTQQPKLAKIDLSGQVEKQSPVSISGEFLPLNFHQQANLKMHFERLPLRSLTPYSGQFVGYAIKSGSLQADLHYQVKDNQLVADNRFVIRQLTLGEKVNSPEAVDVPLKLGIALLKDSRGNIDLDLPVKGNLSQPDISYGGLILKALFSNITKVVTSPFTALAGLLPEGSEDIQQLDFKPGSYEIAPAFQDRLHQLVKALQERPKLQLTITGQANELLDSKAIAFQLLEQQLQQTYLKQNPKLAETLGKEAFELTTLQRQEALIGLYETWLEQGRIKSLAKQVTQDAQQLAAQLVVKIPVPPITIRSLAERRAQAIADFLIDQYGLAKERVALLEVNTLMKLDKDNTIPTLLGLQVIGEK</sequence>
<dbReference type="Proteomes" id="UP000257039">
    <property type="component" value="Unassembled WGS sequence"/>
</dbReference>
<dbReference type="GO" id="GO:0005886">
    <property type="term" value="C:plasma membrane"/>
    <property type="evidence" value="ECO:0007669"/>
    <property type="project" value="TreeGrafter"/>
</dbReference>
<dbReference type="AlphaFoldDB" id="A0A4P9VMV2"/>
<proteinExistence type="predicted"/>
<dbReference type="InterPro" id="IPR008023">
    <property type="entry name" value="DUF748"/>
</dbReference>
<accession>A0A4P9VMV2</accession>